<proteinExistence type="predicted"/>
<organism evidence="1">
    <name type="scientific">virus sp. ctQmo6</name>
    <dbReference type="NCBI Taxonomy" id="2827990"/>
    <lineage>
        <taxon>Viruses</taxon>
    </lineage>
</organism>
<evidence type="ECO:0000313" key="1">
    <source>
        <dbReference type="EMBL" id="DAE30108.1"/>
    </source>
</evidence>
<name>A0A8S5RGK6_9VIRU</name>
<accession>A0A8S5RGK6</accession>
<reference evidence="1" key="1">
    <citation type="journal article" date="2021" name="Proc. Natl. Acad. Sci. U.S.A.">
        <title>A Catalog of Tens of Thousands of Viruses from Human Metagenomes Reveals Hidden Associations with Chronic Diseases.</title>
        <authorList>
            <person name="Tisza M.J."/>
            <person name="Buck C.B."/>
        </authorList>
    </citation>
    <scope>NUCLEOTIDE SEQUENCE</scope>
    <source>
        <strain evidence="1">CtQmo6</strain>
    </source>
</reference>
<protein>
    <submittedName>
        <fullName evidence="1">Uncharacterized protein</fullName>
    </submittedName>
</protein>
<dbReference type="EMBL" id="BK059102">
    <property type="protein sequence ID" value="DAE30108.1"/>
    <property type="molecule type" value="Genomic_DNA"/>
</dbReference>
<sequence>MSLKANKQKMKYSRAGQKITIYETDDEGNRKFYETSDGEKIYYTKKVDGFSEPVSFMANISNKLSEVLVKEFGIDDSTSYCQITTDKGYLPIKSGDYIWKKSDVEHTKEGLVDILTADYIVKGVADEGLTVDLFLLQKTTK</sequence>